<gene>
    <name evidence="6" type="ORF">B0H67DRAFT_597442</name>
</gene>
<keyword evidence="1" id="KW-0677">Repeat</keyword>
<dbReference type="Pfam" id="PF00023">
    <property type="entry name" value="Ank"/>
    <property type="match status" value="2"/>
</dbReference>
<comment type="caution">
    <text evidence="6">The sequence shown here is derived from an EMBL/GenBank/DDBJ whole genome shotgun (WGS) entry which is preliminary data.</text>
</comment>
<evidence type="ECO:0000259" key="5">
    <source>
        <dbReference type="PROSITE" id="PS50175"/>
    </source>
</evidence>
<feature type="compositionally biased region" description="Acidic residues" evidence="4">
    <location>
        <begin position="627"/>
        <end position="651"/>
    </location>
</feature>
<dbReference type="EMBL" id="JAUKUA010000001">
    <property type="protein sequence ID" value="KAK0731565.1"/>
    <property type="molecule type" value="Genomic_DNA"/>
</dbReference>
<feature type="region of interest" description="Disordered" evidence="4">
    <location>
        <begin position="596"/>
        <end position="658"/>
    </location>
</feature>
<dbReference type="PROSITE" id="PS50088">
    <property type="entry name" value="ANK_REPEAT"/>
    <property type="match status" value="3"/>
</dbReference>
<dbReference type="PANTHER" id="PTHR24198:SF165">
    <property type="entry name" value="ANKYRIN REPEAT-CONTAINING PROTEIN-RELATED"/>
    <property type="match status" value="1"/>
</dbReference>
<evidence type="ECO:0000256" key="3">
    <source>
        <dbReference type="PROSITE-ProRule" id="PRU00023"/>
    </source>
</evidence>
<reference evidence="6" key="1">
    <citation type="submission" date="2023-06" db="EMBL/GenBank/DDBJ databases">
        <title>Genome-scale phylogeny and comparative genomics of the fungal order Sordariales.</title>
        <authorList>
            <consortium name="Lawrence Berkeley National Laboratory"/>
            <person name="Hensen N."/>
            <person name="Bonometti L."/>
            <person name="Westerberg I."/>
            <person name="Brannstrom I.O."/>
            <person name="Guillou S."/>
            <person name="Cros-Aarteil S."/>
            <person name="Calhoun S."/>
            <person name="Haridas S."/>
            <person name="Kuo A."/>
            <person name="Mondo S."/>
            <person name="Pangilinan J."/>
            <person name="Riley R."/>
            <person name="Labutti K."/>
            <person name="Andreopoulos B."/>
            <person name="Lipzen A."/>
            <person name="Chen C."/>
            <person name="Yanf M."/>
            <person name="Daum C."/>
            <person name="Ng V."/>
            <person name="Clum A."/>
            <person name="Steindorff A."/>
            <person name="Ohm R."/>
            <person name="Martin F."/>
            <person name="Silar P."/>
            <person name="Natvig D."/>
            <person name="Lalanne C."/>
            <person name="Gautier V."/>
            <person name="Ament-Velasquez S.L."/>
            <person name="Kruys A."/>
            <person name="Hutchinson M.I."/>
            <person name="Powell A.J."/>
            <person name="Barry K."/>
            <person name="Miller A.N."/>
            <person name="Grigoriev I.V."/>
            <person name="Debuchy R."/>
            <person name="Gladieux P."/>
            <person name="Thoren M.H."/>
            <person name="Johannesson H."/>
        </authorList>
    </citation>
    <scope>NUCLEOTIDE SEQUENCE</scope>
    <source>
        <strain evidence="6">SMH4607-1</strain>
    </source>
</reference>
<feature type="repeat" description="ANK" evidence="3">
    <location>
        <begin position="569"/>
        <end position="601"/>
    </location>
</feature>
<protein>
    <recommendedName>
        <fullName evidence="5">Peptidase A2 domain-containing protein</fullName>
    </recommendedName>
</protein>
<dbReference type="Pfam" id="PF12796">
    <property type="entry name" value="Ank_2"/>
    <property type="match status" value="1"/>
</dbReference>
<dbReference type="PANTHER" id="PTHR24198">
    <property type="entry name" value="ANKYRIN REPEAT AND PROTEIN KINASE DOMAIN-CONTAINING PROTEIN"/>
    <property type="match status" value="1"/>
</dbReference>
<name>A0AA40BC61_9PEZI</name>
<dbReference type="SMART" id="SM00248">
    <property type="entry name" value="ANK"/>
    <property type="match status" value="12"/>
</dbReference>
<dbReference type="GO" id="GO:0004190">
    <property type="term" value="F:aspartic-type endopeptidase activity"/>
    <property type="evidence" value="ECO:0007669"/>
    <property type="project" value="InterPro"/>
</dbReference>
<evidence type="ECO:0000256" key="1">
    <source>
        <dbReference type="ARBA" id="ARBA00022737"/>
    </source>
</evidence>
<sequence>MSSDALPKLPVPLKDLVDHLDQNPDTSLTELIEPFRKFEAHLRQTFAQDLDNELLKDPYVNVIPLYTDGAADIKIRARDLAQESDEEKAKYIMPLPEDVRRLDRSPAIVPTFKDFQRNFNVFSESSLVELDWDNVVAAGSSVVNCLLPVPDEYAGSKRSLRQFYHEKFCPASDVDLFLYGLTEAEAIEKIRQIETRVRDVLLTETTTVRTKHAITICSQYPTRHIQIVLRIYNSVSEILTGFDIDCSGAAYDGKQVYCTPRALQSYVSQINHIDLTRRSPSYENRLSKYSHRGFEVYWPDLNRDRIDPTIFERSFQRTLGLARLLVLERLPTTSARDSYLDTRRQERGRPQIDRRNRYLYILSGNIKEEYEDEVADWVNEEEVSNYHTFTIPYGQRFRAKKIEKLCYTRDLLLNAEWNQPETREVYLHRHPAFFGRFEDVIHDCCGYCPVAETEEEKEIAEVEGKIYVSGKISFIRDDPGRQQIGSFNPLTDDDWTEMAYVGNTARLCQAIVDGDVEHVEDWLSQEGANPDTRDYTGRTPLHLAVMTSTPEVVERLVDGGARLVSRLADGRTALHLAASRGDLEILKIIMEKSVSNEAEFEEKQDQRRKAKGADKENNPEAQKDEGSGEESDQESVDEEDSDGELVDDDSDVEARSMATGSFVDVKRRKKTSEVEEIPVDDEEEPDFFDINVVAWDTPCTALHLAIIEGHEDIVKNLCQEYGADVLLPVKITGSDYNNPSGSLLTLVLAMSLPLEKAVSMVKLLLSLGATSSQGDFNGITAFQHFVERDAKSLLQTLIEVDKTGSKTAINHVAINGYNMASTPLQIAVREAKLEIVTKLLEQGGATHVGFESWLKAAKQSNISDQLRTFEENRRRFNQSMEQPLIVALKSPRPESALLLLELGADVNIVSAGAHDFMQSSWRSRALAQSPLDIVNGHIKALQGYKGESSRVTRPQLRDGLDSCLEGFKAGTYQHWLVFHEIEKIRKSHRRETKSYEKDQADLRNAPGIPEKVAAIEKAIATMKKIREVMVSKGAKTFDDLYPEYRNNDPFRNNQHDSSDNKIADPYTFVFRVNDTTDVTEARLPAYIELFEAAWNGDIEKIKKLTLTSWDDAKTEGPLKIGITDSNSNTPFSLAFYRGHYSVAKAILEIVQAQYSPADKPKARYRMDDKDYYSDEDGSEDSESSEPRIYSELVGGEFTIEDVGKVSMKVNSHTKPLEFAMGSCRSLDDDGKPGNVSSPLEHVIGTNDIKGLKFLLDLGEYYSSQKLDAEDETSGFYFFPDYCFTLAIEFGRTELLTEIIRRTGAGLPLENLVKETGVELKDKPKYYQGLTVYGKKRQDWAAQGRDVVSRPSGTETSPLLIAAMAGSIESVEWFLSDTPSRHYLDFCKSEGALADERLKHLGQVPGGLEGAISKWLGDQSDLVIHAAIMAPPSKRSNAVVSYLVKTRPEYLDVKSGDYVTPLMEACMLGRIDIAKILIDTGADQSVKDKSRKNLLHLILERNPRAEKLEPFLALLKRDLLTRMLRERSCLEAEGRTPLHSFVAGVTQSWVLNNYDTKGNMLKVFKILVDISHEASSRALRMIDGAGDTPLHTAASKDLEFSLALTRAIVDFDPTLLLRENAVGRTPAEVAHDRFVAHRMVLRRIGGYRQDDSVSTWPDRSPEKFLQDRKDEKLGTEHEDTCNIAKAWRLCEETVARLAGTPKSKRRLVSLYEANDVAKRLGEKHMSQRYKFRVHGSDKGSEVGEEDETKPQTKKASKRGTDVIFQKLSQDNYAWQDLEEDKEEETND</sequence>
<dbReference type="PROSITE" id="PS50297">
    <property type="entry name" value="ANK_REP_REGION"/>
    <property type="match status" value="3"/>
</dbReference>
<feature type="domain" description="Peptidase A2" evidence="5">
    <location>
        <begin position="1473"/>
        <end position="1485"/>
    </location>
</feature>
<dbReference type="PRINTS" id="PR01415">
    <property type="entry name" value="ANKYRIN"/>
</dbReference>
<dbReference type="Gene3D" id="1.25.40.20">
    <property type="entry name" value="Ankyrin repeat-containing domain"/>
    <property type="match status" value="4"/>
</dbReference>
<dbReference type="Proteomes" id="UP001172102">
    <property type="component" value="Unassembled WGS sequence"/>
</dbReference>
<proteinExistence type="predicted"/>
<accession>A0AA40BC61</accession>
<keyword evidence="2 3" id="KW-0040">ANK repeat</keyword>
<dbReference type="PROSITE" id="PS50175">
    <property type="entry name" value="ASP_PROT_RETROV"/>
    <property type="match status" value="1"/>
</dbReference>
<dbReference type="InterPro" id="IPR001995">
    <property type="entry name" value="Peptidase_A2_cat"/>
</dbReference>
<dbReference type="GO" id="GO:0006508">
    <property type="term" value="P:proteolysis"/>
    <property type="evidence" value="ECO:0007669"/>
    <property type="project" value="InterPro"/>
</dbReference>
<keyword evidence="7" id="KW-1185">Reference proteome</keyword>
<dbReference type="InterPro" id="IPR036770">
    <property type="entry name" value="Ankyrin_rpt-contain_sf"/>
</dbReference>
<evidence type="ECO:0000256" key="2">
    <source>
        <dbReference type="ARBA" id="ARBA00023043"/>
    </source>
</evidence>
<evidence type="ECO:0000313" key="6">
    <source>
        <dbReference type="EMBL" id="KAK0731565.1"/>
    </source>
</evidence>
<feature type="compositionally biased region" description="Acidic residues" evidence="4">
    <location>
        <begin position="1173"/>
        <end position="1183"/>
    </location>
</feature>
<evidence type="ECO:0000313" key="7">
    <source>
        <dbReference type="Proteomes" id="UP001172102"/>
    </source>
</evidence>
<feature type="repeat" description="ANK" evidence="3">
    <location>
        <begin position="1456"/>
        <end position="1488"/>
    </location>
</feature>
<evidence type="ECO:0000256" key="4">
    <source>
        <dbReference type="SAM" id="MobiDB-lite"/>
    </source>
</evidence>
<feature type="compositionally biased region" description="Basic and acidic residues" evidence="4">
    <location>
        <begin position="601"/>
        <end position="626"/>
    </location>
</feature>
<feature type="repeat" description="ANK" evidence="3">
    <location>
        <begin position="536"/>
        <end position="563"/>
    </location>
</feature>
<feature type="region of interest" description="Disordered" evidence="4">
    <location>
        <begin position="1165"/>
        <end position="1187"/>
    </location>
</feature>
<dbReference type="SUPFAM" id="SSF48403">
    <property type="entry name" value="Ankyrin repeat"/>
    <property type="match status" value="3"/>
</dbReference>
<organism evidence="6 7">
    <name type="scientific">Lasiosphaeris hirsuta</name>
    <dbReference type="NCBI Taxonomy" id="260670"/>
    <lineage>
        <taxon>Eukaryota</taxon>
        <taxon>Fungi</taxon>
        <taxon>Dikarya</taxon>
        <taxon>Ascomycota</taxon>
        <taxon>Pezizomycotina</taxon>
        <taxon>Sordariomycetes</taxon>
        <taxon>Sordariomycetidae</taxon>
        <taxon>Sordariales</taxon>
        <taxon>Lasiosphaeriaceae</taxon>
        <taxon>Lasiosphaeris</taxon>
    </lineage>
</organism>
<dbReference type="InterPro" id="IPR002110">
    <property type="entry name" value="Ankyrin_rpt"/>
</dbReference>
<feature type="region of interest" description="Disordered" evidence="4">
    <location>
        <begin position="1730"/>
        <end position="1760"/>
    </location>
</feature>